<evidence type="ECO:0000313" key="2">
    <source>
        <dbReference type="Proteomes" id="UP000827976"/>
    </source>
</evidence>
<evidence type="ECO:0000313" key="1">
    <source>
        <dbReference type="EMBL" id="KAH7680881.1"/>
    </source>
</evidence>
<keyword evidence="2" id="KW-1185">Reference proteome</keyword>
<name>A0ACB7W0D3_DIOAL</name>
<reference evidence="2" key="1">
    <citation type="journal article" date="2022" name="Nat. Commun.">
        <title>Chromosome evolution and the genetic basis of agronomically important traits in greater yam.</title>
        <authorList>
            <person name="Bredeson J.V."/>
            <person name="Lyons J.B."/>
            <person name="Oniyinde I.O."/>
            <person name="Okereke N.R."/>
            <person name="Kolade O."/>
            <person name="Nnabue I."/>
            <person name="Nwadili C.O."/>
            <person name="Hribova E."/>
            <person name="Parker M."/>
            <person name="Nwogha J."/>
            <person name="Shu S."/>
            <person name="Carlson J."/>
            <person name="Kariba R."/>
            <person name="Muthemba S."/>
            <person name="Knop K."/>
            <person name="Barton G.J."/>
            <person name="Sherwood A.V."/>
            <person name="Lopez-Montes A."/>
            <person name="Asiedu R."/>
            <person name="Jamnadass R."/>
            <person name="Muchugi A."/>
            <person name="Goodstein D."/>
            <person name="Egesi C.N."/>
            <person name="Featherston J."/>
            <person name="Asfaw A."/>
            <person name="Simpson G.G."/>
            <person name="Dolezel J."/>
            <person name="Hendre P.S."/>
            <person name="Van Deynze A."/>
            <person name="Kumar P.L."/>
            <person name="Obidiegwu J.E."/>
            <person name="Bhattacharjee R."/>
            <person name="Rokhsar D.S."/>
        </authorList>
    </citation>
    <scope>NUCLEOTIDE SEQUENCE [LARGE SCALE GENOMIC DNA]</scope>
    <source>
        <strain evidence="2">cv. TDa95/00328</strain>
    </source>
</reference>
<sequence length="514" mass="57899">MQQLIVKHTSHSLHRTRVHPLLSLLFSSQSLQTLNQTQDLLPLIHGTHQASDDARQIRSTIKSAQSRTVDNIVLSLQSDPSCSTINLSTTLVDALIHGFGDDWKSALGFFTWAASRPGFSHSQFACDKIVDMLGRSRQFNRMWDFSHEIRARGSFTLGTVAKIMRRLVGAGRWRDAVKVFDDLPSLGLEQDVDSMNLLLDALCKDGKVDVAREVFAVLKSSIFPNAHTFNIIVHGWCCLKRLDEAKWTLKEFEGYGLQPSVITYSTLIKAYCGRLNFDRVYELLDEMESTGCRPNVVSYTIIMKSIARSSRLEEAAKIFERMRSSGCKPDTYFYNCLINTLGKAGQVQEAIQVFEIEMPADGVARSVSTYNTMISVLCQHDRERDALKVLKEMENSSSSCSYSLKPDLQTFTPLLKLCFKTTVKEELLSDLLNEIVNKNHLSVDVSTYSLLIHGLCKAGKIEWACNLFEEMIGLDISPRFETCRLLLDEAGQRGLYDIAERINSLLSKIEGPIR</sequence>
<dbReference type="Proteomes" id="UP000827976">
    <property type="component" value="Chromosome 5"/>
</dbReference>
<protein>
    <submittedName>
        <fullName evidence="1">Tetratricopeptide-like helical domain-containing protein</fullName>
    </submittedName>
</protein>
<proteinExistence type="predicted"/>
<accession>A0ACB7W0D3</accession>
<gene>
    <name evidence="1" type="ORF">IHE45_05G022800</name>
</gene>
<dbReference type="EMBL" id="CM037015">
    <property type="protein sequence ID" value="KAH7680881.1"/>
    <property type="molecule type" value="Genomic_DNA"/>
</dbReference>
<organism evidence="1 2">
    <name type="scientific">Dioscorea alata</name>
    <name type="common">Purple yam</name>
    <dbReference type="NCBI Taxonomy" id="55571"/>
    <lineage>
        <taxon>Eukaryota</taxon>
        <taxon>Viridiplantae</taxon>
        <taxon>Streptophyta</taxon>
        <taxon>Embryophyta</taxon>
        <taxon>Tracheophyta</taxon>
        <taxon>Spermatophyta</taxon>
        <taxon>Magnoliopsida</taxon>
        <taxon>Liliopsida</taxon>
        <taxon>Dioscoreales</taxon>
        <taxon>Dioscoreaceae</taxon>
        <taxon>Dioscorea</taxon>
    </lineage>
</organism>
<comment type="caution">
    <text evidence="1">The sequence shown here is derived from an EMBL/GenBank/DDBJ whole genome shotgun (WGS) entry which is preliminary data.</text>
</comment>